<sequence length="194" mass="21160">HLVIEARKVLEEIEISDSIAVNGVCLTVTSLDNSAFSVDVMPETLRCTNLGELHYGDRANLERALMVGERLGGHLVLGHVDDTGKVISVIPEEAARIMRISAPARLMPYIASKGFIAVDGVSLTIADLDDFSLSVSLVAYTLEHTTLGDRRPGDKVNLEADVIARYVERLEQRSSQGLTRDFLEEHGFVSKGLS</sequence>
<dbReference type="InterPro" id="IPR023366">
    <property type="entry name" value="ATP_synth_asu-like_sf"/>
</dbReference>
<evidence type="ECO:0000256" key="7">
    <source>
        <dbReference type="ARBA" id="ARBA00022737"/>
    </source>
</evidence>
<name>X1FFX1_9ZZZZ</name>
<dbReference type="InterPro" id="IPR001783">
    <property type="entry name" value="Lumazine-bd"/>
</dbReference>
<proteinExistence type="predicted"/>
<dbReference type="PROSITE" id="PS51177">
    <property type="entry name" value="LUMAZINE_BIND"/>
    <property type="match status" value="2"/>
</dbReference>
<evidence type="ECO:0000256" key="3">
    <source>
        <dbReference type="ARBA" id="ARBA00012827"/>
    </source>
</evidence>
<protein>
    <recommendedName>
        <fullName evidence="4">Riboflavin synthase</fullName>
        <ecNumber evidence="3">2.5.1.9</ecNumber>
    </recommendedName>
</protein>
<dbReference type="GO" id="GO:0009231">
    <property type="term" value="P:riboflavin biosynthetic process"/>
    <property type="evidence" value="ECO:0007669"/>
    <property type="project" value="UniProtKB-KW"/>
</dbReference>
<dbReference type="PANTHER" id="PTHR21098:SF0">
    <property type="entry name" value="RIBOFLAVIN SYNTHASE"/>
    <property type="match status" value="1"/>
</dbReference>
<dbReference type="PIRSF" id="PIRSF000498">
    <property type="entry name" value="Riboflavin_syn_A"/>
    <property type="match status" value="1"/>
</dbReference>
<comment type="pathway">
    <text evidence="2">Cofactor biosynthesis; riboflavin biosynthesis; riboflavin from 2-hydroxy-3-oxobutyl phosphate and 5-amino-6-(D-ribitylamino)uracil: step 2/2.</text>
</comment>
<accession>X1FFX1</accession>
<dbReference type="InterPro" id="IPR026017">
    <property type="entry name" value="Lumazine-bd_dom"/>
</dbReference>
<evidence type="ECO:0000256" key="6">
    <source>
        <dbReference type="ARBA" id="ARBA00022679"/>
    </source>
</evidence>
<dbReference type="FunFam" id="2.40.30.20:FF:000004">
    <property type="entry name" value="Riboflavin synthase, alpha subunit"/>
    <property type="match status" value="1"/>
</dbReference>
<dbReference type="InterPro" id="IPR017938">
    <property type="entry name" value="Riboflavin_synthase-like_b-brl"/>
</dbReference>
<evidence type="ECO:0000313" key="9">
    <source>
        <dbReference type="EMBL" id="GAH43877.1"/>
    </source>
</evidence>
<dbReference type="Gene3D" id="2.40.30.20">
    <property type="match status" value="2"/>
</dbReference>
<dbReference type="CDD" id="cd00402">
    <property type="entry name" value="Riboflavin_synthase_like"/>
    <property type="match status" value="1"/>
</dbReference>
<reference evidence="9" key="1">
    <citation type="journal article" date="2014" name="Front. Microbiol.">
        <title>High frequency of phylogenetically diverse reductive dehalogenase-homologous genes in deep subseafloor sedimentary metagenomes.</title>
        <authorList>
            <person name="Kawai M."/>
            <person name="Futagami T."/>
            <person name="Toyoda A."/>
            <person name="Takaki Y."/>
            <person name="Nishi S."/>
            <person name="Hori S."/>
            <person name="Arai W."/>
            <person name="Tsubouchi T."/>
            <person name="Morono Y."/>
            <person name="Uchiyama I."/>
            <person name="Ito T."/>
            <person name="Fujiyama A."/>
            <person name="Inagaki F."/>
            <person name="Takami H."/>
        </authorList>
    </citation>
    <scope>NUCLEOTIDE SEQUENCE</scope>
    <source>
        <strain evidence="9">Expedition CK06-06</strain>
    </source>
</reference>
<keyword evidence="7" id="KW-0677">Repeat</keyword>
<comment type="function">
    <text evidence="1">Catalyzes the dismutation of two molecules of 6,7-dimethyl-8-ribityllumazine, resulting in the formation of riboflavin and 5-amino-6-(D-ribitylamino)uracil.</text>
</comment>
<dbReference type="GO" id="GO:0004746">
    <property type="term" value="F:riboflavin synthase activity"/>
    <property type="evidence" value="ECO:0007669"/>
    <property type="project" value="UniProtKB-EC"/>
</dbReference>
<evidence type="ECO:0000256" key="1">
    <source>
        <dbReference type="ARBA" id="ARBA00002803"/>
    </source>
</evidence>
<evidence type="ECO:0000256" key="4">
    <source>
        <dbReference type="ARBA" id="ARBA00013950"/>
    </source>
</evidence>
<feature type="domain" description="Lumazine-binding" evidence="8">
    <location>
        <begin position="1"/>
        <end position="74"/>
    </location>
</feature>
<keyword evidence="5" id="KW-0686">Riboflavin biosynthesis</keyword>
<keyword evidence="6" id="KW-0808">Transferase</keyword>
<evidence type="ECO:0000256" key="2">
    <source>
        <dbReference type="ARBA" id="ARBA00004887"/>
    </source>
</evidence>
<dbReference type="EC" id="2.5.1.9" evidence="3"/>
<dbReference type="NCBIfam" id="TIGR00187">
    <property type="entry name" value="ribE"/>
    <property type="match status" value="1"/>
</dbReference>
<dbReference type="PANTHER" id="PTHR21098">
    <property type="entry name" value="RIBOFLAVIN SYNTHASE ALPHA CHAIN"/>
    <property type="match status" value="1"/>
</dbReference>
<dbReference type="EMBL" id="BARU01009987">
    <property type="protein sequence ID" value="GAH43877.1"/>
    <property type="molecule type" value="Genomic_DNA"/>
</dbReference>
<evidence type="ECO:0000256" key="5">
    <source>
        <dbReference type="ARBA" id="ARBA00022619"/>
    </source>
</evidence>
<gene>
    <name evidence="9" type="ORF">S03H2_19148</name>
</gene>
<dbReference type="SUPFAM" id="SSF63380">
    <property type="entry name" value="Riboflavin synthase domain-like"/>
    <property type="match status" value="2"/>
</dbReference>
<comment type="caution">
    <text evidence="9">The sequence shown here is derived from an EMBL/GenBank/DDBJ whole genome shotgun (WGS) entry which is preliminary data.</text>
</comment>
<feature type="domain" description="Lumazine-binding" evidence="8">
    <location>
        <begin position="75"/>
        <end position="171"/>
    </location>
</feature>
<feature type="non-terminal residue" evidence="9">
    <location>
        <position position="1"/>
    </location>
</feature>
<evidence type="ECO:0000259" key="8">
    <source>
        <dbReference type="PROSITE" id="PS51177"/>
    </source>
</evidence>
<organism evidence="9">
    <name type="scientific">marine sediment metagenome</name>
    <dbReference type="NCBI Taxonomy" id="412755"/>
    <lineage>
        <taxon>unclassified sequences</taxon>
        <taxon>metagenomes</taxon>
        <taxon>ecological metagenomes</taxon>
    </lineage>
</organism>
<dbReference type="AlphaFoldDB" id="X1FFX1"/>
<dbReference type="NCBIfam" id="NF006767">
    <property type="entry name" value="PRK09289.1"/>
    <property type="match status" value="1"/>
</dbReference>
<dbReference type="Pfam" id="PF00677">
    <property type="entry name" value="Lum_binding"/>
    <property type="match status" value="2"/>
</dbReference>